<name>A0AAW0MNF5_9GOBI</name>
<accession>A0AAW0MNF5</accession>
<reference evidence="3" key="1">
    <citation type="submission" date="2024-04" db="EMBL/GenBank/DDBJ databases">
        <title>Salinicola lusitanus LLJ914,a marine bacterium isolated from the Okinawa Trough.</title>
        <authorList>
            <person name="Li J."/>
        </authorList>
    </citation>
    <scope>NUCLEOTIDE SEQUENCE [LARGE SCALE GENOMIC DNA]</scope>
</reference>
<dbReference type="EMBL" id="JBBPFD010000491">
    <property type="protein sequence ID" value="KAK7878627.1"/>
    <property type="molecule type" value="Genomic_DNA"/>
</dbReference>
<dbReference type="AlphaFoldDB" id="A0AAW0MNF5"/>
<proteinExistence type="predicted"/>
<gene>
    <name evidence="2" type="ORF">WMY93_030463</name>
</gene>
<sequence length="143" mass="15429">MFKAEQALGPCISSALRLLFRWINRSSYMSLISVSAAVNNMDVSVLCLLTVALSFGLQPSSALSVIPEDKPGVCPMTDILVNPDDRFCRDRCFRIFSVGVVSPPKPGSCPRPNHFVRCHRKCSSDDDCRAISNAAPAAVGTPA</sequence>
<organism evidence="2 3">
    <name type="scientific">Mugilogobius chulae</name>
    <name type="common">yellowstripe goby</name>
    <dbReference type="NCBI Taxonomy" id="88201"/>
    <lineage>
        <taxon>Eukaryota</taxon>
        <taxon>Metazoa</taxon>
        <taxon>Chordata</taxon>
        <taxon>Craniata</taxon>
        <taxon>Vertebrata</taxon>
        <taxon>Euteleostomi</taxon>
        <taxon>Actinopterygii</taxon>
        <taxon>Neopterygii</taxon>
        <taxon>Teleostei</taxon>
        <taxon>Neoteleostei</taxon>
        <taxon>Acanthomorphata</taxon>
        <taxon>Gobiaria</taxon>
        <taxon>Gobiiformes</taxon>
        <taxon>Gobioidei</taxon>
        <taxon>Gobiidae</taxon>
        <taxon>Gobionellinae</taxon>
        <taxon>Mugilogobius</taxon>
    </lineage>
</organism>
<evidence type="ECO:0000313" key="2">
    <source>
        <dbReference type="EMBL" id="KAK7878627.1"/>
    </source>
</evidence>
<dbReference type="Proteomes" id="UP001460270">
    <property type="component" value="Unassembled WGS sequence"/>
</dbReference>
<dbReference type="GO" id="GO:0005576">
    <property type="term" value="C:extracellular region"/>
    <property type="evidence" value="ECO:0007669"/>
    <property type="project" value="InterPro"/>
</dbReference>
<comment type="caution">
    <text evidence="2">The sequence shown here is derived from an EMBL/GenBank/DDBJ whole genome shotgun (WGS) entry which is preliminary data.</text>
</comment>
<feature type="domain" description="WAP" evidence="1">
    <location>
        <begin position="105"/>
        <end position="129"/>
    </location>
</feature>
<dbReference type="Pfam" id="PF00095">
    <property type="entry name" value="WAP"/>
    <property type="match status" value="1"/>
</dbReference>
<evidence type="ECO:0000313" key="3">
    <source>
        <dbReference type="Proteomes" id="UP001460270"/>
    </source>
</evidence>
<dbReference type="InterPro" id="IPR008197">
    <property type="entry name" value="WAP_dom"/>
</dbReference>
<evidence type="ECO:0000259" key="1">
    <source>
        <dbReference type="Pfam" id="PF00095"/>
    </source>
</evidence>
<protein>
    <recommendedName>
        <fullName evidence="1">WAP domain-containing protein</fullName>
    </recommendedName>
</protein>
<keyword evidence="3" id="KW-1185">Reference proteome</keyword>
<dbReference type="GO" id="GO:0030414">
    <property type="term" value="F:peptidase inhibitor activity"/>
    <property type="evidence" value="ECO:0007669"/>
    <property type="project" value="InterPro"/>
</dbReference>